<evidence type="ECO:0000313" key="2">
    <source>
        <dbReference type="EMBL" id="SVB10715.1"/>
    </source>
</evidence>
<proteinExistence type="predicted"/>
<sequence length="246" mass="26129">MDQQDLCFATIEQLSNLFRSKTVSPVEYIQAQLDRISATEDKLNSFITITGEQALSEAKIAETDIMEERYKGPLHGISMGLKDLYYVKGIRNTSGIKVHDQFAPDYDSTVAARLKSAGAILTGKLNLAPLAMSGTGKNEFYGSAKNPWDIRMIPGGSSSGSGTATASGQCTVTMGSDTGGSIRIPASFCGIVGHKPTYGLVSRYGVSPLAFSLDHCGPMVRTVTDAALVMNAISGFDPQDPSSTRA</sequence>
<dbReference type="AlphaFoldDB" id="A0A382BA98"/>
<name>A0A382BA98_9ZZZZ</name>
<dbReference type="SUPFAM" id="SSF75304">
    <property type="entry name" value="Amidase signature (AS) enzymes"/>
    <property type="match status" value="1"/>
</dbReference>
<dbReference type="InterPro" id="IPR000120">
    <property type="entry name" value="Amidase"/>
</dbReference>
<feature type="domain" description="Amidase" evidence="1">
    <location>
        <begin position="27"/>
        <end position="245"/>
    </location>
</feature>
<dbReference type="InterPro" id="IPR020556">
    <property type="entry name" value="Amidase_CS"/>
</dbReference>
<feature type="non-terminal residue" evidence="2">
    <location>
        <position position="246"/>
    </location>
</feature>
<dbReference type="Pfam" id="PF01425">
    <property type="entry name" value="Amidase"/>
    <property type="match status" value="1"/>
</dbReference>
<protein>
    <recommendedName>
        <fullName evidence="1">Amidase domain-containing protein</fullName>
    </recommendedName>
</protein>
<dbReference type="InterPro" id="IPR036928">
    <property type="entry name" value="AS_sf"/>
</dbReference>
<dbReference type="InterPro" id="IPR023631">
    <property type="entry name" value="Amidase_dom"/>
</dbReference>
<accession>A0A382BA98</accession>
<dbReference type="Gene3D" id="3.90.1300.10">
    <property type="entry name" value="Amidase signature (AS) domain"/>
    <property type="match status" value="1"/>
</dbReference>
<reference evidence="2" key="1">
    <citation type="submission" date="2018-05" db="EMBL/GenBank/DDBJ databases">
        <authorList>
            <person name="Lanie J.A."/>
            <person name="Ng W.-L."/>
            <person name="Kazmierczak K.M."/>
            <person name="Andrzejewski T.M."/>
            <person name="Davidsen T.M."/>
            <person name="Wayne K.J."/>
            <person name="Tettelin H."/>
            <person name="Glass J.I."/>
            <person name="Rusch D."/>
            <person name="Podicherti R."/>
            <person name="Tsui H.-C.T."/>
            <person name="Winkler M.E."/>
        </authorList>
    </citation>
    <scope>NUCLEOTIDE SEQUENCE</scope>
</reference>
<dbReference type="GO" id="GO:0003824">
    <property type="term" value="F:catalytic activity"/>
    <property type="evidence" value="ECO:0007669"/>
    <property type="project" value="InterPro"/>
</dbReference>
<organism evidence="2">
    <name type="scientific">marine metagenome</name>
    <dbReference type="NCBI Taxonomy" id="408172"/>
    <lineage>
        <taxon>unclassified sequences</taxon>
        <taxon>metagenomes</taxon>
        <taxon>ecological metagenomes</taxon>
    </lineage>
</organism>
<dbReference type="PROSITE" id="PS00571">
    <property type="entry name" value="AMIDASES"/>
    <property type="match status" value="1"/>
</dbReference>
<dbReference type="EMBL" id="UINC01028898">
    <property type="protein sequence ID" value="SVB10715.1"/>
    <property type="molecule type" value="Genomic_DNA"/>
</dbReference>
<evidence type="ECO:0000259" key="1">
    <source>
        <dbReference type="Pfam" id="PF01425"/>
    </source>
</evidence>
<dbReference type="PANTHER" id="PTHR11895:SF176">
    <property type="entry name" value="AMIDASE AMID-RELATED"/>
    <property type="match status" value="1"/>
</dbReference>
<dbReference type="PANTHER" id="PTHR11895">
    <property type="entry name" value="TRANSAMIDASE"/>
    <property type="match status" value="1"/>
</dbReference>
<gene>
    <name evidence="2" type="ORF">METZ01_LOCUS163569</name>
</gene>